<organism evidence="1">
    <name type="scientific">Arundo donax</name>
    <name type="common">Giant reed</name>
    <name type="synonym">Donax arundinaceus</name>
    <dbReference type="NCBI Taxonomy" id="35708"/>
    <lineage>
        <taxon>Eukaryota</taxon>
        <taxon>Viridiplantae</taxon>
        <taxon>Streptophyta</taxon>
        <taxon>Embryophyta</taxon>
        <taxon>Tracheophyta</taxon>
        <taxon>Spermatophyta</taxon>
        <taxon>Magnoliopsida</taxon>
        <taxon>Liliopsida</taxon>
        <taxon>Poales</taxon>
        <taxon>Poaceae</taxon>
        <taxon>PACMAD clade</taxon>
        <taxon>Arundinoideae</taxon>
        <taxon>Arundineae</taxon>
        <taxon>Arundo</taxon>
    </lineage>
</organism>
<sequence length="70" mass="8306">MPFRLNAMMVQSIDMRAKLLSFLKYHEYHPSTLRTRLRRYLKSFSHSAEHDPTFSLFPISITFAICITLQ</sequence>
<reference evidence="1" key="1">
    <citation type="submission" date="2014-09" db="EMBL/GenBank/DDBJ databases">
        <authorList>
            <person name="Magalhaes I.L.F."/>
            <person name="Oliveira U."/>
            <person name="Santos F.R."/>
            <person name="Vidigal T.H.D.A."/>
            <person name="Brescovit A.D."/>
            <person name="Santos A.J."/>
        </authorList>
    </citation>
    <scope>NUCLEOTIDE SEQUENCE</scope>
    <source>
        <tissue evidence="1">Shoot tissue taken approximately 20 cm above the soil surface</tissue>
    </source>
</reference>
<accession>A0A0A9DYI8</accession>
<reference evidence="1" key="2">
    <citation type="journal article" date="2015" name="Data Brief">
        <title>Shoot transcriptome of the giant reed, Arundo donax.</title>
        <authorList>
            <person name="Barrero R.A."/>
            <person name="Guerrero F.D."/>
            <person name="Moolhuijzen P."/>
            <person name="Goolsby J.A."/>
            <person name="Tidwell J."/>
            <person name="Bellgard S.E."/>
            <person name="Bellgard M.I."/>
        </authorList>
    </citation>
    <scope>NUCLEOTIDE SEQUENCE</scope>
    <source>
        <tissue evidence="1">Shoot tissue taken approximately 20 cm above the soil surface</tissue>
    </source>
</reference>
<dbReference type="AlphaFoldDB" id="A0A0A9DYI8"/>
<proteinExistence type="predicted"/>
<protein>
    <submittedName>
        <fullName evidence="1">Uncharacterized protein</fullName>
    </submittedName>
</protein>
<dbReference type="EMBL" id="GBRH01209068">
    <property type="protein sequence ID" value="JAD88827.1"/>
    <property type="molecule type" value="Transcribed_RNA"/>
</dbReference>
<name>A0A0A9DYI8_ARUDO</name>
<evidence type="ECO:0000313" key="1">
    <source>
        <dbReference type="EMBL" id="JAD88827.1"/>
    </source>
</evidence>